<feature type="short sequence motif" description="DGA/G" evidence="4">
    <location>
        <begin position="191"/>
        <end position="193"/>
    </location>
</feature>
<evidence type="ECO:0000313" key="8">
    <source>
        <dbReference type="Proteomes" id="UP000318422"/>
    </source>
</evidence>
<dbReference type="EMBL" id="BJNV01000087">
    <property type="protein sequence ID" value="GEC97435.1"/>
    <property type="molecule type" value="Genomic_DNA"/>
</dbReference>
<dbReference type="SUPFAM" id="SSF52151">
    <property type="entry name" value="FabD/lysophospholipase-like"/>
    <property type="match status" value="1"/>
</dbReference>
<name>A0A4Y4CWX0_ZOORA</name>
<keyword evidence="2 4" id="KW-0442">Lipid degradation</keyword>
<dbReference type="CDD" id="cd07205">
    <property type="entry name" value="Pat_PNPLA6_PNPLA7_NTE1_like"/>
    <property type="match status" value="1"/>
</dbReference>
<dbReference type="InterPro" id="IPR006311">
    <property type="entry name" value="TAT_signal"/>
</dbReference>
<dbReference type="AlphaFoldDB" id="A0A4Y4CWX0"/>
<dbReference type="PROSITE" id="PS51318">
    <property type="entry name" value="TAT"/>
    <property type="match status" value="1"/>
</dbReference>
<feature type="domain" description="PNPLA" evidence="6">
    <location>
        <begin position="46"/>
        <end position="204"/>
    </location>
</feature>
<feature type="short sequence motif" description="GXSXG" evidence="4">
    <location>
        <begin position="77"/>
        <end position="81"/>
    </location>
</feature>
<evidence type="ECO:0000313" key="7">
    <source>
        <dbReference type="EMBL" id="GEC97435.1"/>
    </source>
</evidence>
<keyword evidence="3 4" id="KW-0443">Lipid metabolism</keyword>
<dbReference type="RefSeq" id="WP_141354728.1">
    <property type="nucleotide sequence ID" value="NZ_BJNV01000087.1"/>
</dbReference>
<evidence type="ECO:0000256" key="1">
    <source>
        <dbReference type="ARBA" id="ARBA00022801"/>
    </source>
</evidence>
<evidence type="ECO:0000259" key="6">
    <source>
        <dbReference type="PROSITE" id="PS51635"/>
    </source>
</evidence>
<keyword evidence="5" id="KW-0732">Signal</keyword>
<gene>
    <name evidence="7" type="ORF">ZRA01_35080</name>
</gene>
<dbReference type="Proteomes" id="UP000318422">
    <property type="component" value="Unassembled WGS sequence"/>
</dbReference>
<dbReference type="Pfam" id="PF01734">
    <property type="entry name" value="Patatin"/>
    <property type="match status" value="1"/>
</dbReference>
<feature type="signal peptide" evidence="5">
    <location>
        <begin position="1"/>
        <end position="24"/>
    </location>
</feature>
<dbReference type="InterPro" id="IPR016035">
    <property type="entry name" value="Acyl_Trfase/lysoPLipase"/>
</dbReference>
<evidence type="ECO:0000256" key="2">
    <source>
        <dbReference type="ARBA" id="ARBA00022963"/>
    </source>
</evidence>
<keyword evidence="1 4" id="KW-0378">Hydrolase</keyword>
<proteinExistence type="predicted"/>
<dbReference type="OrthoDB" id="5290098at2"/>
<evidence type="ECO:0000256" key="3">
    <source>
        <dbReference type="ARBA" id="ARBA00023098"/>
    </source>
</evidence>
<comment type="caution">
    <text evidence="4">Lacks conserved residue(s) required for the propagation of feature annotation.</text>
</comment>
<dbReference type="PANTHER" id="PTHR14226:SF76">
    <property type="entry name" value="NTE FAMILY PROTEIN RSSA"/>
    <property type="match status" value="1"/>
</dbReference>
<dbReference type="GO" id="GO:0016042">
    <property type="term" value="P:lipid catabolic process"/>
    <property type="evidence" value="ECO:0007669"/>
    <property type="project" value="UniProtKB-UniRule"/>
</dbReference>
<feature type="active site" description="Proton acceptor" evidence="4">
    <location>
        <position position="191"/>
    </location>
</feature>
<dbReference type="PROSITE" id="PS51635">
    <property type="entry name" value="PNPLA"/>
    <property type="match status" value="1"/>
</dbReference>
<organism evidence="7 8">
    <name type="scientific">Zoogloea ramigera</name>
    <dbReference type="NCBI Taxonomy" id="350"/>
    <lineage>
        <taxon>Bacteria</taxon>
        <taxon>Pseudomonadati</taxon>
        <taxon>Pseudomonadota</taxon>
        <taxon>Betaproteobacteria</taxon>
        <taxon>Rhodocyclales</taxon>
        <taxon>Zoogloeaceae</taxon>
        <taxon>Zoogloea</taxon>
    </lineage>
</organism>
<dbReference type="Gene3D" id="3.40.1090.10">
    <property type="entry name" value="Cytosolic phospholipase A2 catalytic domain"/>
    <property type="match status" value="2"/>
</dbReference>
<keyword evidence="8" id="KW-1185">Reference proteome</keyword>
<accession>A0A4Y4CWX0</accession>
<sequence>MSAPTRRRLLLAAGAALGLAACGAQPTKPDTPTPRPAAPRKPRVALALGGGAARGFAHIGVIKALETSGISVDVVVGTSAGSVVGALYAAGHGPFELQKLAIQLDEASVTDWSLFDRGLIKGEALERFINTHVGGRPIEGLRRRFAAVATDLQSGEPIVFQRGNTGTAVRASSSIPGVFPPVTIGGREYVDGGLVAPIPVRAARGLGADVVVAVDISSRPSGKTKAGNLDLLLDTIAIMGGAMGKTELAAADVVIRPELRGLPATNFQQRHEAILEGEKAGFAAIARVRDAIAAWERKHN</sequence>
<dbReference type="PROSITE" id="PS51257">
    <property type="entry name" value="PROKAR_LIPOPROTEIN"/>
    <property type="match status" value="1"/>
</dbReference>
<reference evidence="7 8" key="1">
    <citation type="submission" date="2019-06" db="EMBL/GenBank/DDBJ databases">
        <title>Whole genome shotgun sequence of Zoogloea ramigera NBRC 15342.</title>
        <authorList>
            <person name="Hosoyama A."/>
            <person name="Uohara A."/>
            <person name="Ohji S."/>
            <person name="Ichikawa N."/>
        </authorList>
    </citation>
    <scope>NUCLEOTIDE SEQUENCE [LARGE SCALE GENOMIC DNA]</scope>
    <source>
        <strain evidence="7 8">NBRC 15342</strain>
    </source>
</reference>
<evidence type="ECO:0000256" key="5">
    <source>
        <dbReference type="SAM" id="SignalP"/>
    </source>
</evidence>
<feature type="chain" id="PRO_5021420837" evidence="5">
    <location>
        <begin position="25"/>
        <end position="300"/>
    </location>
</feature>
<dbReference type="GO" id="GO:0016787">
    <property type="term" value="F:hydrolase activity"/>
    <property type="evidence" value="ECO:0007669"/>
    <property type="project" value="UniProtKB-UniRule"/>
</dbReference>
<evidence type="ECO:0000256" key="4">
    <source>
        <dbReference type="PROSITE-ProRule" id="PRU01161"/>
    </source>
</evidence>
<feature type="active site" description="Nucleophile" evidence="4">
    <location>
        <position position="79"/>
    </location>
</feature>
<comment type="caution">
    <text evidence="7">The sequence shown here is derived from an EMBL/GenBank/DDBJ whole genome shotgun (WGS) entry which is preliminary data.</text>
</comment>
<protein>
    <submittedName>
        <fullName evidence="7">Patatin</fullName>
    </submittedName>
</protein>
<dbReference type="InterPro" id="IPR002641">
    <property type="entry name" value="PNPLA_dom"/>
</dbReference>
<dbReference type="InterPro" id="IPR050301">
    <property type="entry name" value="NTE"/>
</dbReference>
<dbReference type="PANTHER" id="PTHR14226">
    <property type="entry name" value="NEUROPATHY TARGET ESTERASE/SWISS CHEESE D.MELANOGASTER"/>
    <property type="match status" value="1"/>
</dbReference>